<keyword evidence="7 13" id="KW-0479">Metal-binding</keyword>
<dbReference type="Gene3D" id="1.10.630.10">
    <property type="entry name" value="Cytochrome P450"/>
    <property type="match status" value="1"/>
</dbReference>
<name>A0A8H6M738_9AGAR</name>
<evidence type="ECO:0000256" key="3">
    <source>
        <dbReference type="ARBA" id="ARBA00004721"/>
    </source>
</evidence>
<comment type="subcellular location">
    <subcellularLocation>
        <location evidence="2">Membrane</location>
    </subcellularLocation>
</comment>
<keyword evidence="5 13" id="KW-0349">Heme</keyword>
<evidence type="ECO:0000256" key="9">
    <source>
        <dbReference type="ARBA" id="ARBA00023002"/>
    </source>
</evidence>
<dbReference type="InterPro" id="IPR017972">
    <property type="entry name" value="Cyt_P450_CS"/>
</dbReference>
<evidence type="ECO:0000256" key="7">
    <source>
        <dbReference type="ARBA" id="ARBA00022723"/>
    </source>
</evidence>
<dbReference type="Pfam" id="PF00067">
    <property type="entry name" value="p450"/>
    <property type="match status" value="1"/>
</dbReference>
<feature type="binding site" description="axial binding residue" evidence="13">
    <location>
        <position position="90"/>
    </location>
    <ligand>
        <name>heme</name>
        <dbReference type="ChEBI" id="CHEBI:30413"/>
    </ligand>
    <ligandPart>
        <name>Fe</name>
        <dbReference type="ChEBI" id="CHEBI:18248"/>
    </ligandPart>
</feature>
<dbReference type="InterPro" id="IPR050121">
    <property type="entry name" value="Cytochrome_P450_monoxygenase"/>
</dbReference>
<dbReference type="InterPro" id="IPR001128">
    <property type="entry name" value="Cyt_P450"/>
</dbReference>
<evidence type="ECO:0000256" key="13">
    <source>
        <dbReference type="PIRSR" id="PIRSR602401-1"/>
    </source>
</evidence>
<keyword evidence="16" id="KW-1185">Reference proteome</keyword>
<dbReference type="GO" id="GO:0020037">
    <property type="term" value="F:heme binding"/>
    <property type="evidence" value="ECO:0007669"/>
    <property type="project" value="InterPro"/>
</dbReference>
<keyword evidence="11 14" id="KW-0503">Monooxygenase</keyword>
<dbReference type="SUPFAM" id="SSF48264">
    <property type="entry name" value="Cytochrome P450"/>
    <property type="match status" value="1"/>
</dbReference>
<dbReference type="Proteomes" id="UP000521943">
    <property type="component" value="Unassembled WGS sequence"/>
</dbReference>
<evidence type="ECO:0000256" key="10">
    <source>
        <dbReference type="ARBA" id="ARBA00023004"/>
    </source>
</evidence>
<evidence type="ECO:0000256" key="6">
    <source>
        <dbReference type="ARBA" id="ARBA00022692"/>
    </source>
</evidence>
<dbReference type="InterPro" id="IPR002401">
    <property type="entry name" value="Cyt_P450_E_grp-I"/>
</dbReference>
<reference evidence="15 16" key="1">
    <citation type="submission" date="2020-07" db="EMBL/GenBank/DDBJ databases">
        <title>Comparative genomics of pyrophilous fungi reveals a link between fire events and developmental genes.</title>
        <authorList>
            <consortium name="DOE Joint Genome Institute"/>
            <person name="Steindorff A.S."/>
            <person name="Carver A."/>
            <person name="Calhoun S."/>
            <person name="Stillman K."/>
            <person name="Liu H."/>
            <person name="Lipzen A."/>
            <person name="Pangilinan J."/>
            <person name="Labutti K."/>
            <person name="Bruns T.D."/>
            <person name="Grigoriev I.V."/>
        </authorList>
    </citation>
    <scope>NUCLEOTIDE SEQUENCE [LARGE SCALE GENOMIC DNA]</scope>
    <source>
        <strain evidence="15 16">CBS 144469</strain>
    </source>
</reference>
<comment type="cofactor">
    <cofactor evidence="1 13">
        <name>heme</name>
        <dbReference type="ChEBI" id="CHEBI:30413"/>
    </cofactor>
</comment>
<keyword evidence="12" id="KW-0472">Membrane</keyword>
<comment type="pathway">
    <text evidence="3">Secondary metabolite biosynthesis; terpenoid biosynthesis.</text>
</comment>
<keyword evidence="6" id="KW-0812">Transmembrane</keyword>
<evidence type="ECO:0000313" key="15">
    <source>
        <dbReference type="EMBL" id="KAF6758268.1"/>
    </source>
</evidence>
<proteinExistence type="inferred from homology"/>
<dbReference type="AlphaFoldDB" id="A0A8H6M738"/>
<evidence type="ECO:0000256" key="14">
    <source>
        <dbReference type="RuleBase" id="RU000461"/>
    </source>
</evidence>
<evidence type="ECO:0000256" key="12">
    <source>
        <dbReference type="ARBA" id="ARBA00023136"/>
    </source>
</evidence>
<dbReference type="OrthoDB" id="1470350at2759"/>
<keyword evidence="8" id="KW-1133">Transmembrane helix</keyword>
<protein>
    <submittedName>
        <fullName evidence="15">Cytochrome P450</fullName>
    </submittedName>
</protein>
<keyword evidence="9 14" id="KW-0560">Oxidoreductase</keyword>
<dbReference type="EMBL" id="JACGCI010000019">
    <property type="protein sequence ID" value="KAF6758268.1"/>
    <property type="molecule type" value="Genomic_DNA"/>
</dbReference>
<organism evidence="15 16">
    <name type="scientific">Ephemerocybe angulata</name>
    <dbReference type="NCBI Taxonomy" id="980116"/>
    <lineage>
        <taxon>Eukaryota</taxon>
        <taxon>Fungi</taxon>
        <taxon>Dikarya</taxon>
        <taxon>Basidiomycota</taxon>
        <taxon>Agaricomycotina</taxon>
        <taxon>Agaricomycetes</taxon>
        <taxon>Agaricomycetidae</taxon>
        <taxon>Agaricales</taxon>
        <taxon>Agaricineae</taxon>
        <taxon>Psathyrellaceae</taxon>
        <taxon>Ephemerocybe</taxon>
    </lineage>
</organism>
<dbReference type="PANTHER" id="PTHR24305:SF166">
    <property type="entry name" value="CYTOCHROME P450 12A4, MITOCHONDRIAL-RELATED"/>
    <property type="match status" value="1"/>
</dbReference>
<gene>
    <name evidence="15" type="ORF">DFP72DRAFT_807979</name>
</gene>
<accession>A0A8H6M738</accession>
<evidence type="ECO:0000256" key="2">
    <source>
        <dbReference type="ARBA" id="ARBA00004370"/>
    </source>
</evidence>
<dbReference type="GO" id="GO:0004497">
    <property type="term" value="F:monooxygenase activity"/>
    <property type="evidence" value="ECO:0007669"/>
    <property type="project" value="UniProtKB-KW"/>
</dbReference>
<comment type="caution">
    <text evidence="15">The sequence shown here is derived from an EMBL/GenBank/DDBJ whole genome shotgun (WGS) entry which is preliminary data.</text>
</comment>
<dbReference type="GO" id="GO:0005506">
    <property type="term" value="F:iron ion binding"/>
    <property type="evidence" value="ECO:0007669"/>
    <property type="project" value="InterPro"/>
</dbReference>
<dbReference type="GO" id="GO:0016705">
    <property type="term" value="F:oxidoreductase activity, acting on paired donors, with incorporation or reduction of molecular oxygen"/>
    <property type="evidence" value="ECO:0007669"/>
    <property type="project" value="InterPro"/>
</dbReference>
<evidence type="ECO:0000256" key="8">
    <source>
        <dbReference type="ARBA" id="ARBA00022989"/>
    </source>
</evidence>
<evidence type="ECO:0000256" key="1">
    <source>
        <dbReference type="ARBA" id="ARBA00001971"/>
    </source>
</evidence>
<dbReference type="PROSITE" id="PS00086">
    <property type="entry name" value="CYTOCHROME_P450"/>
    <property type="match status" value="1"/>
</dbReference>
<comment type="similarity">
    <text evidence="4 14">Belongs to the cytochrome P450 family.</text>
</comment>
<sequence length="94" mass="10529">PDSEADMPLERLEKLPYLTGVIYEGLRLSHGLVTPLPRIATVISMSQTIVHYNPDVFPEPRLFKPERWLGRDSSDLAGHIVAFSKGQRSCLGIK</sequence>
<evidence type="ECO:0000256" key="5">
    <source>
        <dbReference type="ARBA" id="ARBA00022617"/>
    </source>
</evidence>
<feature type="non-terminal residue" evidence="15">
    <location>
        <position position="94"/>
    </location>
</feature>
<evidence type="ECO:0000256" key="11">
    <source>
        <dbReference type="ARBA" id="ARBA00023033"/>
    </source>
</evidence>
<keyword evidence="10 13" id="KW-0408">Iron</keyword>
<dbReference type="PANTHER" id="PTHR24305">
    <property type="entry name" value="CYTOCHROME P450"/>
    <property type="match status" value="1"/>
</dbReference>
<dbReference type="GO" id="GO:0016020">
    <property type="term" value="C:membrane"/>
    <property type="evidence" value="ECO:0007669"/>
    <property type="project" value="UniProtKB-SubCell"/>
</dbReference>
<dbReference type="PRINTS" id="PR00463">
    <property type="entry name" value="EP450I"/>
</dbReference>
<dbReference type="InterPro" id="IPR036396">
    <property type="entry name" value="Cyt_P450_sf"/>
</dbReference>
<evidence type="ECO:0000313" key="16">
    <source>
        <dbReference type="Proteomes" id="UP000521943"/>
    </source>
</evidence>
<evidence type="ECO:0000256" key="4">
    <source>
        <dbReference type="ARBA" id="ARBA00010617"/>
    </source>
</evidence>